<proteinExistence type="predicted"/>
<accession>A0A8X6V144</accession>
<evidence type="ECO:0000313" key="2">
    <source>
        <dbReference type="Proteomes" id="UP000887159"/>
    </source>
</evidence>
<evidence type="ECO:0008006" key="3">
    <source>
        <dbReference type="Google" id="ProtNLM"/>
    </source>
</evidence>
<dbReference type="Proteomes" id="UP000887159">
    <property type="component" value="Unassembled WGS sequence"/>
</dbReference>
<name>A0A8X6V144_TRICX</name>
<protein>
    <recommendedName>
        <fullName evidence="3">Reverse transcriptase/retrotransposon-derived protein RNase H-like domain-containing protein</fullName>
    </recommendedName>
</protein>
<reference evidence="1" key="1">
    <citation type="submission" date="2020-08" db="EMBL/GenBank/DDBJ databases">
        <title>Multicomponent nature underlies the extraordinary mechanical properties of spider dragline silk.</title>
        <authorList>
            <person name="Kono N."/>
            <person name="Nakamura H."/>
            <person name="Mori M."/>
            <person name="Yoshida Y."/>
            <person name="Ohtoshi R."/>
            <person name="Malay A.D."/>
            <person name="Moran D.A.P."/>
            <person name="Tomita M."/>
            <person name="Numata K."/>
            <person name="Arakawa K."/>
        </authorList>
    </citation>
    <scope>NUCLEOTIDE SEQUENCE</scope>
</reference>
<organism evidence="1 2">
    <name type="scientific">Trichonephila clavipes</name>
    <name type="common">Golden silk orbweaver</name>
    <name type="synonym">Nephila clavipes</name>
    <dbReference type="NCBI Taxonomy" id="2585209"/>
    <lineage>
        <taxon>Eukaryota</taxon>
        <taxon>Metazoa</taxon>
        <taxon>Ecdysozoa</taxon>
        <taxon>Arthropoda</taxon>
        <taxon>Chelicerata</taxon>
        <taxon>Arachnida</taxon>
        <taxon>Araneae</taxon>
        <taxon>Araneomorphae</taxon>
        <taxon>Entelegynae</taxon>
        <taxon>Araneoidea</taxon>
        <taxon>Nephilidae</taxon>
        <taxon>Trichonephila</taxon>
    </lineage>
</organism>
<evidence type="ECO:0000313" key="1">
    <source>
        <dbReference type="EMBL" id="GFX90858.1"/>
    </source>
</evidence>
<keyword evidence="2" id="KW-1185">Reference proteome</keyword>
<sequence>MIQDPKGTGAPSTFTYSITNRVFVSKKGLDGVLIQRPLETSYTSAPVPYEPFSIHSDALQIGIAACLSQACGDKSYPFTYTSPN</sequence>
<dbReference type="AlphaFoldDB" id="A0A8X6V144"/>
<dbReference type="EMBL" id="BMAU01021105">
    <property type="protein sequence ID" value="GFX90858.1"/>
    <property type="molecule type" value="Genomic_DNA"/>
</dbReference>
<gene>
    <name evidence="1" type="ORF">TNCV_3166891</name>
</gene>
<comment type="caution">
    <text evidence="1">The sequence shown here is derived from an EMBL/GenBank/DDBJ whole genome shotgun (WGS) entry which is preliminary data.</text>
</comment>